<dbReference type="AlphaFoldDB" id="A0AAW2HFK5"/>
<evidence type="ECO:0000256" key="6">
    <source>
        <dbReference type="ARBA" id="ARBA00022490"/>
    </source>
</evidence>
<name>A0AAW2HFK5_9NEOP</name>
<dbReference type="InterPro" id="IPR037289">
    <property type="entry name" value="Elp2"/>
</dbReference>
<keyword evidence="9" id="KW-0677">Repeat</keyword>
<dbReference type="InterPro" id="IPR036322">
    <property type="entry name" value="WD40_repeat_dom_sf"/>
</dbReference>
<evidence type="ECO:0000256" key="3">
    <source>
        <dbReference type="ARBA" id="ARBA00005043"/>
    </source>
</evidence>
<dbReference type="PANTHER" id="PTHR44111">
    <property type="entry name" value="ELONGATOR COMPLEX PROTEIN 2"/>
    <property type="match status" value="1"/>
</dbReference>
<keyword evidence="7 11" id="KW-0853">WD repeat</keyword>
<evidence type="ECO:0000313" key="12">
    <source>
        <dbReference type="EMBL" id="KAL0268497.1"/>
    </source>
</evidence>
<feature type="repeat" description="WD" evidence="11">
    <location>
        <begin position="55"/>
        <end position="92"/>
    </location>
</feature>
<evidence type="ECO:0000256" key="10">
    <source>
        <dbReference type="ARBA" id="ARBA00023242"/>
    </source>
</evidence>
<dbReference type="Pfam" id="PF00400">
    <property type="entry name" value="WD40"/>
    <property type="match status" value="7"/>
</dbReference>
<proteinExistence type="inferred from homology"/>
<feature type="repeat" description="WD" evidence="11">
    <location>
        <begin position="634"/>
        <end position="665"/>
    </location>
</feature>
<dbReference type="GO" id="GO:0005634">
    <property type="term" value="C:nucleus"/>
    <property type="evidence" value="ECO:0007669"/>
    <property type="project" value="UniProtKB-SubCell"/>
</dbReference>
<dbReference type="InterPro" id="IPR011044">
    <property type="entry name" value="Quino_amine_DH_bsu"/>
</dbReference>
<evidence type="ECO:0000256" key="8">
    <source>
        <dbReference type="ARBA" id="ARBA00022694"/>
    </source>
</evidence>
<dbReference type="PROSITE" id="PS50082">
    <property type="entry name" value="WD_REPEATS_2"/>
    <property type="match status" value="3"/>
</dbReference>
<evidence type="ECO:0000256" key="4">
    <source>
        <dbReference type="ARBA" id="ARBA00005881"/>
    </source>
</evidence>
<organism evidence="12">
    <name type="scientific">Menopon gallinae</name>
    <name type="common">poultry shaft louse</name>
    <dbReference type="NCBI Taxonomy" id="328185"/>
    <lineage>
        <taxon>Eukaryota</taxon>
        <taxon>Metazoa</taxon>
        <taxon>Ecdysozoa</taxon>
        <taxon>Arthropoda</taxon>
        <taxon>Hexapoda</taxon>
        <taxon>Insecta</taxon>
        <taxon>Pterygota</taxon>
        <taxon>Neoptera</taxon>
        <taxon>Paraneoptera</taxon>
        <taxon>Psocodea</taxon>
        <taxon>Troctomorpha</taxon>
        <taxon>Phthiraptera</taxon>
        <taxon>Amblycera</taxon>
        <taxon>Menoponidae</taxon>
        <taxon>Menopon</taxon>
    </lineage>
</organism>
<dbReference type="SUPFAM" id="SSF50978">
    <property type="entry name" value="WD40 repeat-like"/>
    <property type="match status" value="2"/>
</dbReference>
<comment type="similarity">
    <text evidence="4">Belongs to the WD repeat ELP2 family.</text>
</comment>
<keyword evidence="8" id="KW-0819">tRNA processing</keyword>
<dbReference type="GO" id="GO:0002098">
    <property type="term" value="P:tRNA wobble uridine modification"/>
    <property type="evidence" value="ECO:0007669"/>
    <property type="project" value="InterPro"/>
</dbReference>
<dbReference type="SMART" id="SM00320">
    <property type="entry name" value="WD40"/>
    <property type="match status" value="10"/>
</dbReference>
<sequence>MSLNFETCYVSCGCNKCCHAADWGRNGLICYAVCNSVAIYDPAFAQDSGKVINTLHGHTERVNCVRWLKNPSNSSENAFISASADGSAIIWSWDDKLCSYIQEVVLKGHTNVVNIADGLVRLCPGNKYIPEETPFIAVTCSIDSTVKIWKRIDEKDIRLVDSLDWGSGFCLDVKLVVLPDSEITVMACAAHDNSIHLYCEKGLQEENEEHIFEKLYVLVGHDDWVRGLDFTIDAQDNVYLASASQDTFIRVYKISQQNPHLRAKRIQNVQIDGELETEVKMVTIQGQTNAYHYAISLETILAGHEGWVYGVSFCNPYVKNSGGNTCGGQDGSGDLRDPRIKLLSSSMDKTLIIWSQTGSGTWTEELRLGEVGGNTLGFYGGKFRFDGRAVFAHGFQGSFHMWGFNRESKTWEPKTVVGGHTAEVMDLSWDVQGNYVLSVGSDQTTRLHAPWCSKDTKELTWHEMARPQIHGYDLTSVVVLSEYKFATGAEEKVIRAFIAPNNFIDNFQRLSKKTYGESKGKGEDLPQGASVPALGLSNKPVFEQMKKEGFIVNDEYPDLYFSPIHLTKPPTEENLLQNTLWPEVQKLYGHGYEIYCLAARSDGSLLASACKATIPEHAGIILWNAKTWLLVQKLTSHQLTVTQMAFSPNGKYLLSVSRDRRWTLFVVQDNGKNYEMLSTGDKNCLHSRVIWCCAWTCDSETFATGSRDGKIGIWSEIKPNEQDFTKNVKLMTSVDISTDSVTALAFAPVMTRDGHLMAVGLKSGAIHLYQYANGIVENTNISLDGHQLSVKRLSFRPKPGRTGEDDNENSDVIQLASCGSDHILKVRVLLPQLGNVAVSAVAG</sequence>
<evidence type="ECO:0000256" key="7">
    <source>
        <dbReference type="ARBA" id="ARBA00022574"/>
    </source>
</evidence>
<comment type="caution">
    <text evidence="12">The sequence shown here is derived from an EMBL/GenBank/DDBJ whole genome shotgun (WGS) entry which is preliminary data.</text>
</comment>
<dbReference type="FunFam" id="2.130.10.10:FF:000400">
    <property type="entry name" value="Elongator acetyltransferase complex subunit 2"/>
    <property type="match status" value="1"/>
</dbReference>
<evidence type="ECO:0000256" key="11">
    <source>
        <dbReference type="PROSITE-ProRule" id="PRU00221"/>
    </source>
</evidence>
<feature type="repeat" description="WD" evidence="11">
    <location>
        <begin position="686"/>
        <end position="715"/>
    </location>
</feature>
<comment type="pathway">
    <text evidence="3">tRNA modification; 5-methoxycarbonylmethyl-2-thiouridine-tRNA biosynthesis.</text>
</comment>
<keyword evidence="10" id="KW-0539">Nucleus</keyword>
<evidence type="ECO:0000256" key="2">
    <source>
        <dbReference type="ARBA" id="ARBA00004496"/>
    </source>
</evidence>
<dbReference type="InterPro" id="IPR015943">
    <property type="entry name" value="WD40/YVTN_repeat-like_dom_sf"/>
</dbReference>
<dbReference type="PANTHER" id="PTHR44111:SF1">
    <property type="entry name" value="ELONGATOR COMPLEX PROTEIN 2"/>
    <property type="match status" value="1"/>
</dbReference>
<dbReference type="EMBL" id="JARGDH010000005">
    <property type="protein sequence ID" value="KAL0268497.1"/>
    <property type="molecule type" value="Genomic_DNA"/>
</dbReference>
<evidence type="ECO:0000256" key="9">
    <source>
        <dbReference type="ARBA" id="ARBA00022737"/>
    </source>
</evidence>
<comment type="subcellular location">
    <subcellularLocation>
        <location evidence="2">Cytoplasm</location>
    </subcellularLocation>
    <subcellularLocation>
        <location evidence="1">Nucleus</location>
    </subcellularLocation>
</comment>
<evidence type="ECO:0000256" key="5">
    <source>
        <dbReference type="ARBA" id="ARBA00020267"/>
    </source>
</evidence>
<dbReference type="InterPro" id="IPR001680">
    <property type="entry name" value="WD40_rpt"/>
</dbReference>
<evidence type="ECO:0000256" key="1">
    <source>
        <dbReference type="ARBA" id="ARBA00004123"/>
    </source>
</evidence>
<dbReference type="Gene3D" id="2.130.10.10">
    <property type="entry name" value="YVTN repeat-like/Quinoprotein amine dehydrogenase"/>
    <property type="match status" value="4"/>
</dbReference>
<reference evidence="12" key="1">
    <citation type="journal article" date="2024" name="Gigascience">
        <title>Chromosome-level genome of the poultry shaft louse Menopon gallinae provides insight into the host-switching and adaptive evolution of parasitic lice.</title>
        <authorList>
            <person name="Xu Y."/>
            <person name="Ma L."/>
            <person name="Liu S."/>
            <person name="Liang Y."/>
            <person name="Liu Q."/>
            <person name="He Z."/>
            <person name="Tian L."/>
            <person name="Duan Y."/>
            <person name="Cai W."/>
            <person name="Li H."/>
            <person name="Song F."/>
        </authorList>
    </citation>
    <scope>NUCLEOTIDE SEQUENCE</scope>
    <source>
        <strain evidence="12">Cailab_2023a</strain>
    </source>
</reference>
<gene>
    <name evidence="12" type="ORF">PYX00_010418</name>
</gene>
<keyword evidence="6" id="KW-0963">Cytoplasm</keyword>
<dbReference type="GO" id="GO:0005737">
    <property type="term" value="C:cytoplasm"/>
    <property type="evidence" value="ECO:0007669"/>
    <property type="project" value="UniProtKB-SubCell"/>
</dbReference>
<dbReference type="SUPFAM" id="SSF50969">
    <property type="entry name" value="YVTN repeat-like/Quinoprotein amine dehydrogenase"/>
    <property type="match status" value="1"/>
</dbReference>
<protein>
    <recommendedName>
        <fullName evidence="5">Elongator complex protein 2</fullName>
    </recommendedName>
</protein>
<dbReference type="GO" id="GO:0033588">
    <property type="term" value="C:elongator holoenzyme complex"/>
    <property type="evidence" value="ECO:0007669"/>
    <property type="project" value="InterPro"/>
</dbReference>
<accession>A0AAW2HFK5</accession>